<feature type="non-terminal residue" evidence="8">
    <location>
        <position position="282"/>
    </location>
</feature>
<feature type="transmembrane region" description="Helical" evidence="6">
    <location>
        <begin position="260"/>
        <end position="280"/>
    </location>
</feature>
<evidence type="ECO:0000313" key="9">
    <source>
        <dbReference type="Proteomes" id="UP000316079"/>
    </source>
</evidence>
<accession>A0A553RPW1</accession>
<organism evidence="8 9">
    <name type="scientific">Danionella cerebrum</name>
    <dbReference type="NCBI Taxonomy" id="2873325"/>
    <lineage>
        <taxon>Eukaryota</taxon>
        <taxon>Metazoa</taxon>
        <taxon>Chordata</taxon>
        <taxon>Craniata</taxon>
        <taxon>Vertebrata</taxon>
        <taxon>Euteleostomi</taxon>
        <taxon>Actinopterygii</taxon>
        <taxon>Neopterygii</taxon>
        <taxon>Teleostei</taxon>
        <taxon>Ostariophysi</taxon>
        <taxon>Cypriniformes</taxon>
        <taxon>Danionidae</taxon>
        <taxon>Danioninae</taxon>
        <taxon>Danionella</taxon>
    </lineage>
</organism>
<keyword evidence="2 6" id="KW-0812">Transmembrane</keyword>
<evidence type="ECO:0000256" key="1">
    <source>
        <dbReference type="ARBA" id="ARBA00004141"/>
    </source>
</evidence>
<name>A0A553RPW1_9TELE</name>
<dbReference type="STRING" id="623744.A0A553RPW1"/>
<dbReference type="PANTHER" id="PTHR22950:SF188">
    <property type="entry name" value="PROTON-COUPLED AMINO ACID TRANSPORTER 1"/>
    <property type="match status" value="1"/>
</dbReference>
<evidence type="ECO:0000259" key="7">
    <source>
        <dbReference type="Pfam" id="PF01490"/>
    </source>
</evidence>
<evidence type="ECO:0000256" key="2">
    <source>
        <dbReference type="ARBA" id="ARBA00022692"/>
    </source>
</evidence>
<feature type="domain" description="Amino acid transporter transmembrane" evidence="7">
    <location>
        <begin position="90"/>
        <end position="280"/>
    </location>
</feature>
<feature type="region of interest" description="Disordered" evidence="5">
    <location>
        <begin position="55"/>
        <end position="81"/>
    </location>
</feature>
<dbReference type="InterPro" id="IPR013057">
    <property type="entry name" value="AA_transpt_TM"/>
</dbReference>
<evidence type="ECO:0000256" key="3">
    <source>
        <dbReference type="ARBA" id="ARBA00022989"/>
    </source>
</evidence>
<evidence type="ECO:0000256" key="5">
    <source>
        <dbReference type="SAM" id="MobiDB-lite"/>
    </source>
</evidence>
<dbReference type="GO" id="GO:0005774">
    <property type="term" value="C:vacuolar membrane"/>
    <property type="evidence" value="ECO:0007669"/>
    <property type="project" value="TreeGrafter"/>
</dbReference>
<dbReference type="GO" id="GO:0005280">
    <property type="term" value="F:amino acid:proton symporter activity"/>
    <property type="evidence" value="ECO:0007669"/>
    <property type="project" value="TreeGrafter"/>
</dbReference>
<reference evidence="8 9" key="1">
    <citation type="journal article" date="2019" name="Sci. Data">
        <title>Hybrid genome assembly and annotation of Danionella translucida.</title>
        <authorList>
            <person name="Kadobianskyi M."/>
            <person name="Schulze L."/>
            <person name="Schuelke M."/>
            <person name="Judkewitz B."/>
        </authorList>
    </citation>
    <scope>NUCLEOTIDE SEQUENCE [LARGE SCALE GENOMIC DNA]</scope>
    <source>
        <strain evidence="8 9">Bolton</strain>
    </source>
</reference>
<dbReference type="GO" id="GO:0015187">
    <property type="term" value="F:glycine transmembrane transporter activity"/>
    <property type="evidence" value="ECO:0007669"/>
    <property type="project" value="TreeGrafter"/>
</dbReference>
<keyword evidence="3 6" id="KW-1133">Transmembrane helix</keyword>
<evidence type="ECO:0000313" key="8">
    <source>
        <dbReference type="EMBL" id="TRZ04219.1"/>
    </source>
</evidence>
<evidence type="ECO:0000256" key="4">
    <source>
        <dbReference type="ARBA" id="ARBA00023136"/>
    </source>
</evidence>
<proteinExistence type="predicted"/>
<dbReference type="GO" id="GO:0015193">
    <property type="term" value="F:L-proline transmembrane transporter activity"/>
    <property type="evidence" value="ECO:0007669"/>
    <property type="project" value="TreeGrafter"/>
</dbReference>
<protein>
    <recommendedName>
        <fullName evidence="7">Amino acid transporter transmembrane domain-containing protein</fullName>
    </recommendedName>
</protein>
<dbReference type="Pfam" id="PF01490">
    <property type="entry name" value="Aa_trans"/>
    <property type="match status" value="1"/>
</dbReference>
<feature type="transmembrane region" description="Helical" evidence="6">
    <location>
        <begin position="236"/>
        <end position="253"/>
    </location>
</feature>
<dbReference type="OrthoDB" id="1684102at2759"/>
<dbReference type="PANTHER" id="PTHR22950">
    <property type="entry name" value="AMINO ACID TRANSPORTER"/>
    <property type="match status" value="1"/>
</dbReference>
<keyword evidence="9" id="KW-1185">Reference proteome</keyword>
<gene>
    <name evidence="8" type="ORF">DNTS_008032</name>
</gene>
<comment type="caution">
    <text evidence="8">The sequence shown here is derived from an EMBL/GenBank/DDBJ whole genome shotgun (WGS) entry which is preliminary data.</text>
</comment>
<feature type="transmembrane region" description="Helical" evidence="6">
    <location>
        <begin position="122"/>
        <end position="143"/>
    </location>
</feature>
<dbReference type="EMBL" id="SRMA01000891">
    <property type="protein sequence ID" value="TRZ04219.1"/>
    <property type="molecule type" value="Genomic_DNA"/>
</dbReference>
<feature type="transmembrane region" description="Helical" evidence="6">
    <location>
        <begin position="184"/>
        <end position="203"/>
    </location>
</feature>
<keyword evidence="4 6" id="KW-0472">Membrane</keyword>
<evidence type="ECO:0000256" key="6">
    <source>
        <dbReference type="SAM" id="Phobius"/>
    </source>
</evidence>
<dbReference type="AlphaFoldDB" id="A0A553RPW1"/>
<dbReference type="GO" id="GO:0015180">
    <property type="term" value="F:L-alanine transmembrane transporter activity"/>
    <property type="evidence" value="ECO:0007669"/>
    <property type="project" value="TreeGrafter"/>
</dbReference>
<sequence length="282" mass="30867">MTVTEKGHIVRTSCMGFARARGCSVSSGKLLIIEAISGKLLHGKASMASDINYQDGPDYSSRDESPSEDEPINSPGSRQTEYERIGGRTGSSFFQTIIHLLKGNIGTGLLGLPLAVRNAGLLVGPVSLLLMGLIAVHCMNLLVKCAHHLSAKLGKPFLSYGDAVEYGMENVSWLSRHSVWGRRVVNAFLNITQLGFCCVYFVFLSDNVKQVVETANATTGNCNSNETALAVPSYDSRIYMLFFLPFIIVLVFIRNLKYLAPLSFVANISMCISLVLIYYYCL</sequence>
<comment type="subcellular location">
    <subcellularLocation>
        <location evidence="1">Membrane</location>
        <topology evidence="1">Multi-pass membrane protein</topology>
    </subcellularLocation>
</comment>
<dbReference type="Proteomes" id="UP000316079">
    <property type="component" value="Unassembled WGS sequence"/>
</dbReference>